<protein>
    <recommendedName>
        <fullName evidence="1">Methyltransferase FkbM domain-containing protein</fullName>
    </recommendedName>
</protein>
<dbReference type="KEGG" id="dov:DSCO28_00770"/>
<dbReference type="EMBL" id="AP021876">
    <property type="protein sequence ID" value="BBO79511.1"/>
    <property type="molecule type" value="Genomic_DNA"/>
</dbReference>
<dbReference type="GO" id="GO:0006888">
    <property type="term" value="P:endoplasmic reticulum to Golgi vesicle-mediated transport"/>
    <property type="evidence" value="ECO:0007669"/>
    <property type="project" value="TreeGrafter"/>
</dbReference>
<organism evidence="2 3">
    <name type="scientific">Desulfosarcina ovata subsp. sediminis</name>
    <dbReference type="NCBI Taxonomy" id="885957"/>
    <lineage>
        <taxon>Bacteria</taxon>
        <taxon>Pseudomonadati</taxon>
        <taxon>Thermodesulfobacteriota</taxon>
        <taxon>Desulfobacteria</taxon>
        <taxon>Desulfobacterales</taxon>
        <taxon>Desulfosarcinaceae</taxon>
        <taxon>Desulfosarcina</taxon>
    </lineage>
</organism>
<dbReference type="NCBIfam" id="TIGR01444">
    <property type="entry name" value="fkbM_fam"/>
    <property type="match status" value="1"/>
</dbReference>
<proteinExistence type="predicted"/>
<feature type="domain" description="Methyltransferase FkbM" evidence="1">
    <location>
        <begin position="59"/>
        <end position="224"/>
    </location>
</feature>
<gene>
    <name evidence="2" type="ORF">DSCO28_00770</name>
</gene>
<dbReference type="GO" id="GO:0016197">
    <property type="term" value="P:endosomal transport"/>
    <property type="evidence" value="ECO:0007669"/>
    <property type="project" value="TreeGrafter"/>
</dbReference>
<evidence type="ECO:0000313" key="2">
    <source>
        <dbReference type="EMBL" id="BBO79511.1"/>
    </source>
</evidence>
<dbReference type="PANTHER" id="PTHR34009">
    <property type="entry name" value="PROTEIN STAR"/>
    <property type="match status" value="1"/>
</dbReference>
<dbReference type="AlphaFoldDB" id="A0A5K7ZF20"/>
<name>A0A5K7ZF20_9BACT</name>
<evidence type="ECO:0000259" key="1">
    <source>
        <dbReference type="Pfam" id="PF05050"/>
    </source>
</evidence>
<dbReference type="Pfam" id="PF05050">
    <property type="entry name" value="Methyltransf_21"/>
    <property type="match status" value="1"/>
</dbReference>
<dbReference type="InterPro" id="IPR029063">
    <property type="entry name" value="SAM-dependent_MTases_sf"/>
</dbReference>
<dbReference type="Proteomes" id="UP000425960">
    <property type="component" value="Chromosome"/>
</dbReference>
<reference evidence="2 3" key="1">
    <citation type="submission" date="2019-11" db="EMBL/GenBank/DDBJ databases">
        <title>Comparative genomics of hydrocarbon-degrading Desulfosarcina strains.</title>
        <authorList>
            <person name="Watanabe M."/>
            <person name="Kojima H."/>
            <person name="Fukui M."/>
        </authorList>
    </citation>
    <scope>NUCLEOTIDE SEQUENCE [LARGE SCALE GENOMIC DNA]</scope>
    <source>
        <strain evidence="2 3">28bB2T</strain>
    </source>
</reference>
<accession>A0A5K7ZF20</accession>
<evidence type="ECO:0000313" key="3">
    <source>
        <dbReference type="Proteomes" id="UP000425960"/>
    </source>
</evidence>
<dbReference type="InterPro" id="IPR053202">
    <property type="entry name" value="EGF_Rcpt_Signaling_Reg"/>
</dbReference>
<dbReference type="Gene3D" id="3.40.50.150">
    <property type="entry name" value="Vaccinia Virus protein VP39"/>
    <property type="match status" value="1"/>
</dbReference>
<sequence>MENQMIIKKYIPCPIRNILNRIFDFFTWDQWCTRSWSQEGEDMVLRRIFEKKKNGFYVDVGAHHPKRFSNTYALYQRGWSGINIDAMPGSMRLFRKWRPKDINLELGIGKIAGSFDYYIFNEPALNGFSSQLSEDRARKDNPYYIKDVIEVDIFPLRDVLDKHVDGKSIDFLSVDVEGLDLEVLKSNDWSKYRPRYVLAEMLASSLNDIVTDPVVQFMNECGYVIYAKQVNTVFFRNKDSLY</sequence>
<dbReference type="SUPFAM" id="SSF53335">
    <property type="entry name" value="S-adenosyl-L-methionine-dependent methyltransferases"/>
    <property type="match status" value="1"/>
</dbReference>
<dbReference type="PANTHER" id="PTHR34009:SF2">
    <property type="entry name" value="PROTEIN STAR"/>
    <property type="match status" value="1"/>
</dbReference>
<dbReference type="GO" id="GO:0005886">
    <property type="term" value="C:plasma membrane"/>
    <property type="evidence" value="ECO:0007669"/>
    <property type="project" value="TreeGrafter"/>
</dbReference>
<dbReference type="GO" id="GO:0005737">
    <property type="term" value="C:cytoplasm"/>
    <property type="evidence" value="ECO:0007669"/>
    <property type="project" value="GOC"/>
</dbReference>
<dbReference type="InterPro" id="IPR006342">
    <property type="entry name" value="FkbM_mtfrase"/>
</dbReference>